<evidence type="ECO:0000256" key="1">
    <source>
        <dbReference type="SAM" id="MobiDB-lite"/>
    </source>
</evidence>
<dbReference type="AlphaFoldDB" id="T1GQ30"/>
<feature type="compositionally biased region" description="Acidic residues" evidence="1">
    <location>
        <begin position="48"/>
        <end position="57"/>
    </location>
</feature>
<dbReference type="PANTHER" id="PTHR28366">
    <property type="entry name" value="CHROMOSOME 1 OPEN READING FRAME 131"/>
    <property type="match status" value="1"/>
</dbReference>
<feature type="region of interest" description="Disordered" evidence="1">
    <location>
        <begin position="26"/>
        <end position="77"/>
    </location>
</feature>
<dbReference type="InterPro" id="IPR027973">
    <property type="entry name" value="FSAF1-like"/>
</dbReference>
<proteinExistence type="predicted"/>
<dbReference type="Pfam" id="PF15375">
    <property type="entry name" value="FSAF1"/>
    <property type="match status" value="1"/>
</dbReference>
<evidence type="ECO:0000313" key="2">
    <source>
        <dbReference type="EnsemblMetazoa" id="MESCA005728-PA"/>
    </source>
</evidence>
<dbReference type="EnsemblMetazoa" id="MESCA005728-RA">
    <property type="protein sequence ID" value="MESCA005728-PA"/>
    <property type="gene ID" value="MESCA005728"/>
</dbReference>
<keyword evidence="3" id="KW-1185">Reference proteome</keyword>
<name>T1GQ30_MEGSC</name>
<protein>
    <submittedName>
        <fullName evidence="2">Uncharacterized protein</fullName>
    </submittedName>
</protein>
<reference evidence="3" key="1">
    <citation type="submission" date="2013-02" db="EMBL/GenBank/DDBJ databases">
        <authorList>
            <person name="Hughes D."/>
        </authorList>
    </citation>
    <scope>NUCLEOTIDE SEQUENCE</scope>
    <source>
        <strain>Durham</strain>
        <strain evidence="3">NC isolate 2 -- Noor lab</strain>
    </source>
</reference>
<dbReference type="OMA" id="VFQEPQA"/>
<dbReference type="PANTHER" id="PTHR28366:SF1">
    <property type="entry name" value="CHROMOSOME 1 OPEN READING FRAME 131"/>
    <property type="match status" value="1"/>
</dbReference>
<feature type="compositionally biased region" description="Basic and acidic residues" evidence="1">
    <location>
        <begin position="68"/>
        <end position="77"/>
    </location>
</feature>
<organism evidence="2 3">
    <name type="scientific">Megaselia scalaris</name>
    <name type="common">Humpbacked fly</name>
    <name type="synonym">Phora scalaris</name>
    <dbReference type="NCBI Taxonomy" id="36166"/>
    <lineage>
        <taxon>Eukaryota</taxon>
        <taxon>Metazoa</taxon>
        <taxon>Ecdysozoa</taxon>
        <taxon>Arthropoda</taxon>
        <taxon>Hexapoda</taxon>
        <taxon>Insecta</taxon>
        <taxon>Pterygota</taxon>
        <taxon>Neoptera</taxon>
        <taxon>Endopterygota</taxon>
        <taxon>Diptera</taxon>
        <taxon>Brachycera</taxon>
        <taxon>Muscomorpha</taxon>
        <taxon>Platypezoidea</taxon>
        <taxon>Phoridae</taxon>
        <taxon>Megaseliini</taxon>
        <taxon>Megaselia</taxon>
    </lineage>
</organism>
<evidence type="ECO:0000313" key="3">
    <source>
        <dbReference type="Proteomes" id="UP000015102"/>
    </source>
</evidence>
<feature type="compositionally biased region" description="Basic residues" evidence="1">
    <location>
        <begin position="156"/>
        <end position="170"/>
    </location>
</feature>
<sequence>MSDDLLDVVPTRAALLKKTNSEFKATVFESKKPEANPQKKKIQPQPDSEPEDDEDDIFSDRPRKRPTQKTDESEFNIKKARHEVINFAMSGFRSEKHKKKTEIALAVKLGARPAKKSYKNYKQLLQEKKNLKNVREERKKFHQLGKTQTGLASVKCKSKTQKGKDSKKRAPVSNIGMHYGKANPKFKSKKK</sequence>
<dbReference type="STRING" id="36166.T1GQ30"/>
<accession>T1GQ30</accession>
<feature type="region of interest" description="Disordered" evidence="1">
    <location>
        <begin position="141"/>
        <end position="191"/>
    </location>
</feature>
<dbReference type="EMBL" id="CAQQ02031865">
    <property type="status" value="NOT_ANNOTATED_CDS"/>
    <property type="molecule type" value="Genomic_DNA"/>
</dbReference>
<dbReference type="InterPro" id="IPR052852">
    <property type="entry name" value="SSU_Processome_Comp"/>
</dbReference>
<dbReference type="HOGENOM" id="CLU_1483519_0_0_1"/>
<dbReference type="Proteomes" id="UP000015102">
    <property type="component" value="Unassembled WGS sequence"/>
</dbReference>
<reference evidence="2" key="2">
    <citation type="submission" date="2015-06" db="UniProtKB">
        <authorList>
            <consortium name="EnsemblMetazoa"/>
        </authorList>
    </citation>
    <scope>IDENTIFICATION</scope>
</reference>